<sequence length="92" mass="10313">MPTRPVYACYFESGMPPYEVPTPSLKGKTPALWEFISLGEPKSYLPKALHIAVKVTQSTPLENEVGLCVLCMDHQQTTNCQLSLFLRETSRP</sequence>
<reference evidence="1" key="1">
    <citation type="submission" date="2014-12" db="EMBL/GenBank/DDBJ databases">
        <title>Insight into the proteome of Arion vulgaris.</title>
        <authorList>
            <person name="Aradska J."/>
            <person name="Bulat T."/>
            <person name="Smidak R."/>
            <person name="Sarate P."/>
            <person name="Gangsoo J."/>
            <person name="Sialana F."/>
            <person name="Bilban M."/>
            <person name="Lubec G."/>
        </authorList>
    </citation>
    <scope>NUCLEOTIDE SEQUENCE</scope>
    <source>
        <tissue evidence="1">Skin</tissue>
    </source>
</reference>
<evidence type="ECO:0000313" key="1">
    <source>
        <dbReference type="EMBL" id="CEK57336.1"/>
    </source>
</evidence>
<name>A0A0B6YNH9_9EUPU</name>
<organism evidence="1">
    <name type="scientific">Arion vulgaris</name>
    <dbReference type="NCBI Taxonomy" id="1028688"/>
    <lineage>
        <taxon>Eukaryota</taxon>
        <taxon>Metazoa</taxon>
        <taxon>Spiralia</taxon>
        <taxon>Lophotrochozoa</taxon>
        <taxon>Mollusca</taxon>
        <taxon>Gastropoda</taxon>
        <taxon>Heterobranchia</taxon>
        <taxon>Euthyneura</taxon>
        <taxon>Panpulmonata</taxon>
        <taxon>Eupulmonata</taxon>
        <taxon>Stylommatophora</taxon>
        <taxon>Helicina</taxon>
        <taxon>Arionoidea</taxon>
        <taxon>Arionidae</taxon>
        <taxon>Arion</taxon>
    </lineage>
</organism>
<dbReference type="EMBL" id="HACG01010471">
    <property type="protein sequence ID" value="CEK57336.1"/>
    <property type="molecule type" value="Transcribed_RNA"/>
</dbReference>
<protein>
    <submittedName>
        <fullName evidence="1">Uncharacterized protein</fullName>
    </submittedName>
</protein>
<proteinExistence type="predicted"/>
<accession>A0A0B6YNH9</accession>
<dbReference type="AlphaFoldDB" id="A0A0B6YNH9"/>
<gene>
    <name evidence="1" type="primary">ORF29909</name>
</gene>